<dbReference type="KEGG" id="ttf:THTE_2168"/>
<dbReference type="AlphaFoldDB" id="A0A286RFN4"/>
<evidence type="ECO:0000313" key="3">
    <source>
        <dbReference type="Proteomes" id="UP000215086"/>
    </source>
</evidence>
<gene>
    <name evidence="2" type="ORF">THTE_2168</name>
</gene>
<dbReference type="Pfam" id="PF13579">
    <property type="entry name" value="Glyco_trans_4_4"/>
    <property type="match status" value="1"/>
</dbReference>
<sequence length="490" mass="55725">MHGMKRLLIIAESFPPRRTSGSFRIEGFFKYLPEFGIQPAVFTASSPTPEPYPGCDFHPASHRVFSVPWYSPGKRWNSFSAKAILRAFPVGWWLVRHIERREILRRLTPSLLAAASEFRPDAVLASGPPPVAYLLGELLHDALNIPLILDFRDPWSAFHNTYYRHWVDYLLERRCEARLLRKAALILANTPTSAKMFRTLLNVSSDKLAVLTNGYDEAAFVSAETIPPIFPPDQFTILYSGVFTRPDRHPGIQPFFQFLGFQYQPLRTCNNLRWPGYFLDALKQVLNDYPDWAKTLRVVFVGCFSQEIRRLLKSFPIPSVIAVRSPVSETVSVRMMLDANLLLLLQVGQWHHGRDFLPMIPGKLYSYLRSGTPILAPVQKSDIWNLIRQFDAGDVMEPTDVQGIAEAIKRRYLAWQQRGAVHRLPPPGIQMFERRELTRRLSELLHRLWGSQRSSPSATAYPTSSSAPHLVFRNATASTGPVSPAEIPGH</sequence>
<dbReference type="EMBL" id="CP018477">
    <property type="protein sequence ID" value="ASV74770.1"/>
    <property type="molecule type" value="Genomic_DNA"/>
</dbReference>
<reference evidence="2 3" key="1">
    <citation type="journal article" name="Front. Microbiol.">
        <title>Sugar Metabolism of the First Thermophilic Planctomycete Thermogutta terrifontis: Comparative Genomic and Transcriptomic Approaches.</title>
        <authorList>
            <person name="Elcheninov A.G."/>
            <person name="Menzel P."/>
            <person name="Gudbergsdottir S.R."/>
            <person name="Slesarev A.I."/>
            <person name="Kadnikov V.V."/>
            <person name="Krogh A."/>
            <person name="Bonch-Osmolovskaya E.A."/>
            <person name="Peng X."/>
            <person name="Kublanov I.V."/>
        </authorList>
    </citation>
    <scope>NUCLEOTIDE SEQUENCE [LARGE SCALE GENOMIC DNA]</scope>
    <source>
        <strain evidence="2 3">R1</strain>
    </source>
</reference>
<keyword evidence="2" id="KW-0808">Transferase</keyword>
<evidence type="ECO:0000259" key="1">
    <source>
        <dbReference type="Pfam" id="PF13579"/>
    </source>
</evidence>
<dbReference type="SUPFAM" id="SSF53756">
    <property type="entry name" value="UDP-Glycosyltransferase/glycogen phosphorylase"/>
    <property type="match status" value="1"/>
</dbReference>
<organism evidence="2 3">
    <name type="scientific">Thermogutta terrifontis</name>
    <dbReference type="NCBI Taxonomy" id="1331910"/>
    <lineage>
        <taxon>Bacteria</taxon>
        <taxon>Pseudomonadati</taxon>
        <taxon>Planctomycetota</taxon>
        <taxon>Planctomycetia</taxon>
        <taxon>Pirellulales</taxon>
        <taxon>Thermoguttaceae</taxon>
        <taxon>Thermogutta</taxon>
    </lineage>
</organism>
<keyword evidence="3" id="KW-1185">Reference proteome</keyword>
<dbReference type="GO" id="GO:0016757">
    <property type="term" value="F:glycosyltransferase activity"/>
    <property type="evidence" value="ECO:0007669"/>
    <property type="project" value="UniProtKB-ARBA"/>
</dbReference>
<dbReference type="InterPro" id="IPR028098">
    <property type="entry name" value="Glyco_trans_4-like_N"/>
</dbReference>
<name>A0A286RFN4_9BACT</name>
<protein>
    <submittedName>
        <fullName evidence="2">TPR/glycosyl transferase domain protein</fullName>
    </submittedName>
</protein>
<accession>A0A286RFN4</accession>
<proteinExistence type="predicted"/>
<evidence type="ECO:0000313" key="2">
    <source>
        <dbReference type="EMBL" id="ASV74770.1"/>
    </source>
</evidence>
<feature type="domain" description="Glycosyltransferase subfamily 4-like N-terminal" evidence="1">
    <location>
        <begin position="28"/>
        <end position="214"/>
    </location>
</feature>
<dbReference type="Proteomes" id="UP000215086">
    <property type="component" value="Chromosome"/>
</dbReference>
<dbReference type="Gene3D" id="3.40.50.2000">
    <property type="entry name" value="Glycogen Phosphorylase B"/>
    <property type="match status" value="2"/>
</dbReference>